<comment type="cofactor">
    <cofactor evidence="1 8">
        <name>heme</name>
        <dbReference type="ChEBI" id="CHEBI:30413"/>
    </cofactor>
</comment>
<dbReference type="GO" id="GO:0020037">
    <property type="term" value="F:heme binding"/>
    <property type="evidence" value="ECO:0007669"/>
    <property type="project" value="InterPro"/>
</dbReference>
<evidence type="ECO:0008006" key="13">
    <source>
        <dbReference type="Google" id="ProtNLM"/>
    </source>
</evidence>
<dbReference type="InterPro" id="IPR002401">
    <property type="entry name" value="Cyt_P450_E_grp-I"/>
</dbReference>
<keyword evidence="7 9" id="KW-0503">Monooxygenase</keyword>
<evidence type="ECO:0000256" key="3">
    <source>
        <dbReference type="ARBA" id="ARBA00022617"/>
    </source>
</evidence>
<dbReference type="Pfam" id="PF00067">
    <property type="entry name" value="p450"/>
    <property type="match status" value="1"/>
</dbReference>
<dbReference type="InterPro" id="IPR036396">
    <property type="entry name" value="Cyt_P450_sf"/>
</dbReference>
<keyword evidence="4 8" id="KW-0479">Metal-binding</keyword>
<dbReference type="FunFam" id="1.10.630.10:FF:000182">
    <property type="entry name" value="Cytochrome P450 3A4"/>
    <property type="match status" value="1"/>
</dbReference>
<evidence type="ECO:0000256" key="8">
    <source>
        <dbReference type="PIRSR" id="PIRSR602401-1"/>
    </source>
</evidence>
<name>A0AAV2H808_LYMST</name>
<dbReference type="PROSITE" id="PS00086">
    <property type="entry name" value="CYTOCHROME_P450"/>
    <property type="match status" value="1"/>
</dbReference>
<feature type="transmembrane region" description="Helical" evidence="10">
    <location>
        <begin position="12"/>
        <end position="33"/>
    </location>
</feature>
<organism evidence="11 12">
    <name type="scientific">Lymnaea stagnalis</name>
    <name type="common">Great pond snail</name>
    <name type="synonym">Helix stagnalis</name>
    <dbReference type="NCBI Taxonomy" id="6523"/>
    <lineage>
        <taxon>Eukaryota</taxon>
        <taxon>Metazoa</taxon>
        <taxon>Spiralia</taxon>
        <taxon>Lophotrochozoa</taxon>
        <taxon>Mollusca</taxon>
        <taxon>Gastropoda</taxon>
        <taxon>Heterobranchia</taxon>
        <taxon>Euthyneura</taxon>
        <taxon>Panpulmonata</taxon>
        <taxon>Hygrophila</taxon>
        <taxon>Lymnaeoidea</taxon>
        <taxon>Lymnaeidae</taxon>
        <taxon>Lymnaea</taxon>
    </lineage>
</organism>
<dbReference type="CDD" id="cd11055">
    <property type="entry name" value="CYP3A-like"/>
    <property type="match status" value="1"/>
</dbReference>
<evidence type="ECO:0000256" key="10">
    <source>
        <dbReference type="SAM" id="Phobius"/>
    </source>
</evidence>
<evidence type="ECO:0000256" key="4">
    <source>
        <dbReference type="ARBA" id="ARBA00022723"/>
    </source>
</evidence>
<keyword evidence="6 8" id="KW-0408">Iron</keyword>
<dbReference type="GO" id="GO:0016705">
    <property type="term" value="F:oxidoreductase activity, acting on paired donors, with incorporation or reduction of molecular oxygen"/>
    <property type="evidence" value="ECO:0007669"/>
    <property type="project" value="InterPro"/>
</dbReference>
<keyword evidence="10" id="KW-1133">Transmembrane helix</keyword>
<dbReference type="InterPro" id="IPR017972">
    <property type="entry name" value="Cyt_P450_CS"/>
</dbReference>
<dbReference type="EMBL" id="CAXITT010000047">
    <property type="protein sequence ID" value="CAL1529345.1"/>
    <property type="molecule type" value="Genomic_DNA"/>
</dbReference>
<evidence type="ECO:0000313" key="11">
    <source>
        <dbReference type="EMBL" id="CAL1529345.1"/>
    </source>
</evidence>
<dbReference type="PANTHER" id="PTHR24292:SF54">
    <property type="entry name" value="CYP9F3-RELATED"/>
    <property type="match status" value="1"/>
</dbReference>
<accession>A0AAV2H808</accession>
<evidence type="ECO:0000256" key="9">
    <source>
        <dbReference type="RuleBase" id="RU000461"/>
    </source>
</evidence>
<dbReference type="PRINTS" id="PR00385">
    <property type="entry name" value="P450"/>
</dbReference>
<evidence type="ECO:0000313" key="12">
    <source>
        <dbReference type="Proteomes" id="UP001497497"/>
    </source>
</evidence>
<reference evidence="11 12" key="1">
    <citation type="submission" date="2024-04" db="EMBL/GenBank/DDBJ databases">
        <authorList>
            <consortium name="Genoscope - CEA"/>
            <person name="William W."/>
        </authorList>
    </citation>
    <scope>NUCLEOTIDE SEQUENCE [LARGE SCALE GENOMIC DNA]</scope>
</reference>
<comment type="similarity">
    <text evidence="2 9">Belongs to the cytochrome P450 family.</text>
</comment>
<dbReference type="InterPro" id="IPR001128">
    <property type="entry name" value="Cyt_P450"/>
</dbReference>
<feature type="binding site" description="axial binding residue" evidence="8">
    <location>
        <position position="467"/>
    </location>
    <ligand>
        <name>heme</name>
        <dbReference type="ChEBI" id="CHEBI:30413"/>
    </ligand>
    <ligandPart>
        <name>Fe</name>
        <dbReference type="ChEBI" id="CHEBI:18248"/>
    </ligandPart>
</feature>
<proteinExistence type="inferred from homology"/>
<evidence type="ECO:0000256" key="7">
    <source>
        <dbReference type="ARBA" id="ARBA00023033"/>
    </source>
</evidence>
<evidence type="ECO:0000256" key="6">
    <source>
        <dbReference type="ARBA" id="ARBA00023004"/>
    </source>
</evidence>
<dbReference type="InterPro" id="IPR050476">
    <property type="entry name" value="Insect_CytP450_Detox"/>
</dbReference>
<dbReference type="PRINTS" id="PR00463">
    <property type="entry name" value="EP450I"/>
</dbReference>
<comment type="caution">
    <text evidence="11">The sequence shown here is derived from an EMBL/GenBank/DDBJ whole genome shotgun (WGS) entry which is preliminary data.</text>
</comment>
<dbReference type="SUPFAM" id="SSF48264">
    <property type="entry name" value="Cytochrome P450"/>
    <property type="match status" value="1"/>
</dbReference>
<sequence>MNDLITDLVISLTTHLTTYLLIFITTAIIYFIFTQLTNRDTWENYGVKQVSMGRLALVDFKRASAALMEEHGDTVGITRGEMTLITRDLELLRHVMVKDFNNFVDRMVVMTTNTPIEDSLFFSNGQDWRRMRHLSSPSFSTGKLKYVARNIESSAQKLANILEDCAGKDVLVPIKHITGQYTSEIIASSAFGVQTDCLGKEDDEFTHHAKSIIKIRSKAMNMLILVMFRFKWLHRFLVKKLKISFLDQMSGDAYNYFNAIIHTAVAQRLEMEQQGLERPKDFLQSMIVAKTKGDEEAAHYTSDSQEASWEQLPKTMTDRELIGQSMLVIFAGFETTATTLQMCLFLLAQHADIQEKVYKEIQKVVSSESPTYEELGQLKYTEQVINETLRHYPPAAIITRRAEATYHYGSITIPKGAGILIPIETIMMDPRNYPDPTKFDPDRFSDENKVKRDPLTFLPFGYGPRHCIGMRLAYLELKVGLVHVLRKVKFELNDRTEPRKGEKLVTRFQGIIVIDKPIQLQAKLRNE</sequence>
<dbReference type="AlphaFoldDB" id="A0AAV2H808"/>
<keyword evidence="5 9" id="KW-0560">Oxidoreductase</keyword>
<dbReference type="PANTHER" id="PTHR24292">
    <property type="entry name" value="CYTOCHROME P450"/>
    <property type="match status" value="1"/>
</dbReference>
<keyword evidence="3 8" id="KW-0349">Heme</keyword>
<keyword evidence="12" id="KW-1185">Reference proteome</keyword>
<dbReference type="Gene3D" id="1.10.630.10">
    <property type="entry name" value="Cytochrome P450"/>
    <property type="match status" value="1"/>
</dbReference>
<evidence type="ECO:0000256" key="1">
    <source>
        <dbReference type="ARBA" id="ARBA00001971"/>
    </source>
</evidence>
<dbReference type="GO" id="GO:0004497">
    <property type="term" value="F:monooxygenase activity"/>
    <property type="evidence" value="ECO:0007669"/>
    <property type="project" value="UniProtKB-KW"/>
</dbReference>
<protein>
    <recommendedName>
        <fullName evidence="13">Cytochrome P450</fullName>
    </recommendedName>
</protein>
<keyword evidence="10" id="KW-0812">Transmembrane</keyword>
<gene>
    <name evidence="11" type="ORF">GSLYS_00003500001</name>
</gene>
<keyword evidence="10" id="KW-0472">Membrane</keyword>
<evidence type="ECO:0000256" key="5">
    <source>
        <dbReference type="ARBA" id="ARBA00023002"/>
    </source>
</evidence>
<dbReference type="GO" id="GO:0005506">
    <property type="term" value="F:iron ion binding"/>
    <property type="evidence" value="ECO:0007669"/>
    <property type="project" value="InterPro"/>
</dbReference>
<dbReference type="Proteomes" id="UP001497497">
    <property type="component" value="Unassembled WGS sequence"/>
</dbReference>
<evidence type="ECO:0000256" key="2">
    <source>
        <dbReference type="ARBA" id="ARBA00010617"/>
    </source>
</evidence>